<keyword evidence="3" id="KW-1185">Reference proteome</keyword>
<sequence>MAGVKGILGDTPLEYGEDRSEVSRRVEGTPTIKLRVIVSYVILTLLSAYVIYDYRIRPDCICRPRPYVFAVSAFGITGLYGIVGFLNRMNDKRCSDKGFSFLIYVLTMSLVLPLFASEVWSIEKIFKETPEMVHIHMAMTVPGLASYLFQNNRKSWMMDMSWAFSFCTLLYIGFVHGAYWAALAGLLYTIGYFYAERSYYMPRLDCMHDEEIINYCLSGFLLSANKYLV</sequence>
<gene>
    <name evidence="2" type="ORF">HHI36_005630</name>
</gene>
<keyword evidence="1" id="KW-1133">Transmembrane helix</keyword>
<dbReference type="EMBL" id="JABFTP020000144">
    <property type="protein sequence ID" value="KAL3282444.1"/>
    <property type="molecule type" value="Genomic_DNA"/>
</dbReference>
<evidence type="ECO:0000256" key="1">
    <source>
        <dbReference type="SAM" id="Phobius"/>
    </source>
</evidence>
<feature type="transmembrane region" description="Helical" evidence="1">
    <location>
        <begin position="34"/>
        <end position="52"/>
    </location>
</feature>
<dbReference type="AlphaFoldDB" id="A0ABD2NVC3"/>
<feature type="transmembrane region" description="Helical" evidence="1">
    <location>
        <begin position="132"/>
        <end position="149"/>
    </location>
</feature>
<evidence type="ECO:0000313" key="3">
    <source>
        <dbReference type="Proteomes" id="UP001516400"/>
    </source>
</evidence>
<comment type="caution">
    <text evidence="2">The sequence shown here is derived from an EMBL/GenBank/DDBJ whole genome shotgun (WGS) entry which is preliminary data.</text>
</comment>
<accession>A0ABD2NVC3</accession>
<feature type="transmembrane region" description="Helical" evidence="1">
    <location>
        <begin position="67"/>
        <end position="86"/>
    </location>
</feature>
<dbReference type="Proteomes" id="UP001516400">
    <property type="component" value="Unassembled WGS sequence"/>
</dbReference>
<evidence type="ECO:0000313" key="2">
    <source>
        <dbReference type="EMBL" id="KAL3282444.1"/>
    </source>
</evidence>
<keyword evidence="1" id="KW-0472">Membrane</keyword>
<reference evidence="2 3" key="1">
    <citation type="journal article" date="2021" name="BMC Biol.">
        <title>Horizontally acquired antibacterial genes associated with adaptive radiation of ladybird beetles.</title>
        <authorList>
            <person name="Li H.S."/>
            <person name="Tang X.F."/>
            <person name="Huang Y.H."/>
            <person name="Xu Z.Y."/>
            <person name="Chen M.L."/>
            <person name="Du X.Y."/>
            <person name="Qiu B.Y."/>
            <person name="Chen P.T."/>
            <person name="Zhang W."/>
            <person name="Slipinski A."/>
            <person name="Escalona H.E."/>
            <person name="Waterhouse R.M."/>
            <person name="Zwick A."/>
            <person name="Pang H."/>
        </authorList>
    </citation>
    <scope>NUCLEOTIDE SEQUENCE [LARGE SCALE GENOMIC DNA]</scope>
    <source>
        <strain evidence="2">SYSU2018</strain>
    </source>
</reference>
<protein>
    <submittedName>
        <fullName evidence="2">Uncharacterized protein</fullName>
    </submittedName>
</protein>
<organism evidence="2 3">
    <name type="scientific">Cryptolaemus montrouzieri</name>
    <dbReference type="NCBI Taxonomy" id="559131"/>
    <lineage>
        <taxon>Eukaryota</taxon>
        <taxon>Metazoa</taxon>
        <taxon>Ecdysozoa</taxon>
        <taxon>Arthropoda</taxon>
        <taxon>Hexapoda</taxon>
        <taxon>Insecta</taxon>
        <taxon>Pterygota</taxon>
        <taxon>Neoptera</taxon>
        <taxon>Endopterygota</taxon>
        <taxon>Coleoptera</taxon>
        <taxon>Polyphaga</taxon>
        <taxon>Cucujiformia</taxon>
        <taxon>Coccinelloidea</taxon>
        <taxon>Coccinellidae</taxon>
        <taxon>Scymninae</taxon>
        <taxon>Scymnini</taxon>
        <taxon>Cryptolaemus</taxon>
    </lineage>
</organism>
<feature type="transmembrane region" description="Helical" evidence="1">
    <location>
        <begin position="98"/>
        <end position="120"/>
    </location>
</feature>
<keyword evidence="1" id="KW-0812">Transmembrane</keyword>
<proteinExistence type="predicted"/>
<name>A0ABD2NVC3_9CUCU</name>